<feature type="compositionally biased region" description="Pro residues" evidence="1">
    <location>
        <begin position="201"/>
        <end position="218"/>
    </location>
</feature>
<dbReference type="EMBL" id="JARWBG010000005">
    <property type="protein sequence ID" value="MDH2388627.1"/>
    <property type="molecule type" value="Genomic_DNA"/>
</dbReference>
<organism evidence="2 3">
    <name type="scientific">Streptomyces chengmaiensis</name>
    <dbReference type="NCBI Taxonomy" id="3040919"/>
    <lineage>
        <taxon>Bacteria</taxon>
        <taxon>Bacillati</taxon>
        <taxon>Actinomycetota</taxon>
        <taxon>Actinomycetes</taxon>
        <taxon>Kitasatosporales</taxon>
        <taxon>Streptomycetaceae</taxon>
        <taxon>Streptomyces</taxon>
    </lineage>
</organism>
<proteinExistence type="predicted"/>
<protein>
    <submittedName>
        <fullName evidence="2">Uncharacterized protein</fullName>
    </submittedName>
</protein>
<feature type="region of interest" description="Disordered" evidence="1">
    <location>
        <begin position="183"/>
        <end position="218"/>
    </location>
</feature>
<evidence type="ECO:0000313" key="3">
    <source>
        <dbReference type="Proteomes" id="UP001223144"/>
    </source>
</evidence>
<evidence type="ECO:0000256" key="1">
    <source>
        <dbReference type="SAM" id="MobiDB-lite"/>
    </source>
</evidence>
<dbReference type="Proteomes" id="UP001223144">
    <property type="component" value="Unassembled WGS sequence"/>
</dbReference>
<accession>A0ABT6HIQ1</accession>
<evidence type="ECO:0000313" key="2">
    <source>
        <dbReference type="EMBL" id="MDH2388627.1"/>
    </source>
</evidence>
<keyword evidence="3" id="KW-1185">Reference proteome</keyword>
<name>A0ABT6HIQ1_9ACTN</name>
<gene>
    <name evidence="2" type="ORF">QCN29_07475</name>
</gene>
<sequence>MRQGEPDFLVLEYVTITKDPRTGLVVAIGGTERAADILQRTGGFLPARGPRGDYHRLPHGLPVEQQRLKATAASHALLCAGHSVHLDPALNALTAPNGERDAALRYLAQLAERASRAESSTEVAEVLTEIAGPASGLLPLTRDVVVRAWIALSHEPDAESAGPDPVADLGDTADALSRAAHRILAARNHAARAPERSTARTPPPSLPRQPSAPAPRRR</sequence>
<reference evidence="2 3" key="1">
    <citation type="submission" date="2023-04" db="EMBL/GenBank/DDBJ databases">
        <title>Streptomyces chengmaiensis sp. nov. isolated from the stem of mangrove plant in Hainan.</title>
        <authorList>
            <person name="Huang X."/>
            <person name="Zhou S."/>
            <person name="Chu X."/>
            <person name="Xie Y."/>
            <person name="Lin Y."/>
        </authorList>
    </citation>
    <scope>NUCLEOTIDE SEQUENCE [LARGE SCALE GENOMIC DNA]</scope>
    <source>
        <strain evidence="2 3">HNM0663</strain>
    </source>
</reference>
<dbReference type="RefSeq" id="WP_279926916.1">
    <property type="nucleotide sequence ID" value="NZ_JARWBG010000005.1"/>
</dbReference>
<comment type="caution">
    <text evidence="2">The sequence shown here is derived from an EMBL/GenBank/DDBJ whole genome shotgun (WGS) entry which is preliminary data.</text>
</comment>